<evidence type="ECO:0008006" key="6">
    <source>
        <dbReference type="Google" id="ProtNLM"/>
    </source>
</evidence>
<keyword evidence="5" id="KW-1185">Reference proteome</keyword>
<dbReference type="PANTHER" id="PTHR13315">
    <property type="entry name" value="METALLO PHOSPHOESTERASE RELATED"/>
    <property type="match status" value="1"/>
</dbReference>
<feature type="transmembrane region" description="Helical" evidence="3">
    <location>
        <begin position="263"/>
        <end position="285"/>
    </location>
</feature>
<name>A0A6A4IUZ3_9AGAR</name>
<organism evidence="4 5">
    <name type="scientific">Gymnopus androsaceus JB14</name>
    <dbReference type="NCBI Taxonomy" id="1447944"/>
    <lineage>
        <taxon>Eukaryota</taxon>
        <taxon>Fungi</taxon>
        <taxon>Dikarya</taxon>
        <taxon>Basidiomycota</taxon>
        <taxon>Agaricomycotina</taxon>
        <taxon>Agaricomycetes</taxon>
        <taxon>Agaricomycetidae</taxon>
        <taxon>Agaricales</taxon>
        <taxon>Marasmiineae</taxon>
        <taxon>Omphalotaceae</taxon>
        <taxon>Gymnopus</taxon>
    </lineage>
</organism>
<gene>
    <name evidence="4" type="ORF">BT96DRAFT_1011149</name>
</gene>
<feature type="transmembrane region" description="Helical" evidence="3">
    <location>
        <begin position="488"/>
        <end position="508"/>
    </location>
</feature>
<dbReference type="AlphaFoldDB" id="A0A6A4IUZ3"/>
<feature type="compositionally biased region" description="Low complexity" evidence="2">
    <location>
        <begin position="331"/>
        <end position="340"/>
    </location>
</feature>
<proteinExistence type="predicted"/>
<evidence type="ECO:0000256" key="2">
    <source>
        <dbReference type="SAM" id="MobiDB-lite"/>
    </source>
</evidence>
<keyword evidence="1 3" id="KW-0472">Membrane</keyword>
<feature type="compositionally biased region" description="Polar residues" evidence="2">
    <location>
        <begin position="344"/>
        <end position="356"/>
    </location>
</feature>
<dbReference type="SUPFAM" id="SSF56300">
    <property type="entry name" value="Metallo-dependent phosphatases"/>
    <property type="match status" value="1"/>
</dbReference>
<dbReference type="Proteomes" id="UP000799118">
    <property type="component" value="Unassembled WGS sequence"/>
</dbReference>
<sequence length="510" mass="58277">MRMNPDVMFFLGDMLADGKNMHSEQEYKEYYDNFRQIFETPNADTYYVPGNNDVGMGTTRPLYKSVRKAFLDTFGPFNQQMDIHNHTFVLLDAPGLVDEDYTRAARGTDYDDWIPLRDGPVEFVKDVDTTIRSLFFSTYLCTAQKPEVVALIERRVISTKALGMGTRTHSKNITTEFLVGNLNPSIVFSGDNRDYCEHFHKLFLSSAGGVLEPIVVPEVTVKSFSPTRHIRRPGFQLLSLNNPNPTEKSFAHDLCLLPDQGFIYWRMYPSFACLVILSMTLFNLWRRRRLSSRVFLAPLIPRTNFSGMLSSHHSSHPSLITATWTSYAPTTPTSPLSSLPGSIRTPNAHSGPTFRSASRPETPRQAAPLLSPMPYPNEEVEDDSLYPPQYATQRRIHEEETWSPEHLDLGGDDENGSTIMTPFLSSNTPRKRPWSWSWSFVFRGRRRRMTLRAPRISWEALKDLLALLGDGVTGDANFRRRGILRSTVMDFLSIAWVFAVMWIAMAWWSF</sequence>
<evidence type="ECO:0000256" key="3">
    <source>
        <dbReference type="SAM" id="Phobius"/>
    </source>
</evidence>
<keyword evidence="3" id="KW-1133">Transmembrane helix</keyword>
<dbReference type="InterPro" id="IPR029052">
    <property type="entry name" value="Metallo-depent_PP-like"/>
</dbReference>
<dbReference type="InterPro" id="IPR033308">
    <property type="entry name" value="PGAP5/Cdc1/Ted1"/>
</dbReference>
<protein>
    <recommendedName>
        <fullName evidence="6">Calcineurin-like phosphoesterase domain-containing protein</fullName>
    </recommendedName>
</protein>
<evidence type="ECO:0000313" key="4">
    <source>
        <dbReference type="EMBL" id="KAE9411304.1"/>
    </source>
</evidence>
<accession>A0A6A4IUZ3</accession>
<evidence type="ECO:0000256" key="1">
    <source>
        <dbReference type="ARBA" id="ARBA00023136"/>
    </source>
</evidence>
<dbReference type="PANTHER" id="PTHR13315:SF4">
    <property type="entry name" value="METALLOPHOSPHOESTERASE, ISOFORM E"/>
    <property type="match status" value="1"/>
</dbReference>
<dbReference type="GO" id="GO:0016020">
    <property type="term" value="C:membrane"/>
    <property type="evidence" value="ECO:0007669"/>
    <property type="project" value="GOC"/>
</dbReference>
<reference evidence="4" key="1">
    <citation type="journal article" date="2019" name="Environ. Microbiol.">
        <title>Fungal ecological strategies reflected in gene transcription - a case study of two litter decomposers.</title>
        <authorList>
            <person name="Barbi F."/>
            <person name="Kohler A."/>
            <person name="Barry K."/>
            <person name="Baskaran P."/>
            <person name="Daum C."/>
            <person name="Fauchery L."/>
            <person name="Ihrmark K."/>
            <person name="Kuo A."/>
            <person name="LaButti K."/>
            <person name="Lipzen A."/>
            <person name="Morin E."/>
            <person name="Grigoriev I.V."/>
            <person name="Henrissat B."/>
            <person name="Lindahl B."/>
            <person name="Martin F."/>
        </authorList>
    </citation>
    <scope>NUCLEOTIDE SEQUENCE</scope>
    <source>
        <strain evidence="4">JB14</strain>
    </source>
</reference>
<dbReference type="OrthoDB" id="5977743at2759"/>
<feature type="region of interest" description="Disordered" evidence="2">
    <location>
        <begin position="331"/>
        <end position="380"/>
    </location>
</feature>
<dbReference type="Gene3D" id="3.60.21.10">
    <property type="match status" value="1"/>
</dbReference>
<evidence type="ECO:0000313" key="5">
    <source>
        <dbReference type="Proteomes" id="UP000799118"/>
    </source>
</evidence>
<dbReference type="EMBL" id="ML769383">
    <property type="protein sequence ID" value="KAE9411304.1"/>
    <property type="molecule type" value="Genomic_DNA"/>
</dbReference>
<dbReference type="GO" id="GO:0006506">
    <property type="term" value="P:GPI anchor biosynthetic process"/>
    <property type="evidence" value="ECO:0007669"/>
    <property type="project" value="InterPro"/>
</dbReference>
<keyword evidence="3" id="KW-0812">Transmembrane</keyword>
<dbReference type="GO" id="GO:0005783">
    <property type="term" value="C:endoplasmic reticulum"/>
    <property type="evidence" value="ECO:0007669"/>
    <property type="project" value="TreeGrafter"/>
</dbReference>